<evidence type="ECO:0000313" key="6">
    <source>
        <dbReference type="Proteomes" id="UP001279734"/>
    </source>
</evidence>
<evidence type="ECO:0000256" key="2">
    <source>
        <dbReference type="SAM" id="MobiDB-lite"/>
    </source>
</evidence>
<sequence length="132" mass="14653">MKEGGQDYGTEKNCSSKPTKGEDSCAAWAKDVKECEEKYGLNRDYGLSTEEVEKKPAIFGWNALDDHEGPSIWRLILDQFNDTLVRILLCAAVVSFVLAWYDGQEGGEMEITAFVEPLVIFLILIVNACVGV</sequence>
<evidence type="ECO:0000256" key="1">
    <source>
        <dbReference type="ARBA" id="ARBA00022842"/>
    </source>
</evidence>
<dbReference type="Pfam" id="PF00690">
    <property type="entry name" value="Cation_ATPase_N"/>
    <property type="match status" value="1"/>
</dbReference>
<feature type="domain" description="Cation-transporting P-type ATPase N-terminal" evidence="4">
    <location>
        <begin position="26"/>
        <end position="100"/>
    </location>
</feature>
<keyword evidence="3" id="KW-0812">Transmembrane</keyword>
<accession>A0AAD3SKB8</accession>
<dbReference type="PANTHER" id="PTHR42861">
    <property type="entry name" value="CALCIUM-TRANSPORTING ATPASE"/>
    <property type="match status" value="1"/>
</dbReference>
<feature type="region of interest" description="Disordered" evidence="2">
    <location>
        <begin position="1"/>
        <end position="23"/>
    </location>
</feature>
<keyword evidence="6" id="KW-1185">Reference proteome</keyword>
<proteinExistence type="predicted"/>
<dbReference type="SMART" id="SM00831">
    <property type="entry name" value="Cation_ATPase_N"/>
    <property type="match status" value="1"/>
</dbReference>
<dbReference type="Gene3D" id="1.20.1110.10">
    <property type="entry name" value="Calcium-transporting ATPase, transmembrane domain"/>
    <property type="match status" value="1"/>
</dbReference>
<dbReference type="InterPro" id="IPR004014">
    <property type="entry name" value="ATPase_P-typ_cation-transptr_N"/>
</dbReference>
<evidence type="ECO:0000256" key="3">
    <source>
        <dbReference type="SAM" id="Phobius"/>
    </source>
</evidence>
<dbReference type="SUPFAM" id="SSF81665">
    <property type="entry name" value="Calcium ATPase, transmembrane domain M"/>
    <property type="match status" value="1"/>
</dbReference>
<dbReference type="Gene3D" id="2.70.150.10">
    <property type="entry name" value="Calcium-transporting ATPase, cytoplasmic transduction domain A"/>
    <property type="match status" value="1"/>
</dbReference>
<dbReference type="AlphaFoldDB" id="A0AAD3SKB8"/>
<evidence type="ECO:0000259" key="4">
    <source>
        <dbReference type="SMART" id="SM00831"/>
    </source>
</evidence>
<reference evidence="5" key="1">
    <citation type="submission" date="2023-05" db="EMBL/GenBank/DDBJ databases">
        <title>Nepenthes gracilis genome sequencing.</title>
        <authorList>
            <person name="Fukushima K."/>
        </authorList>
    </citation>
    <scope>NUCLEOTIDE SEQUENCE</scope>
    <source>
        <strain evidence="5">SING2019-196</strain>
    </source>
</reference>
<dbReference type="Proteomes" id="UP001279734">
    <property type="component" value="Unassembled WGS sequence"/>
</dbReference>
<gene>
    <name evidence="5" type="ORF">Nepgr_014614</name>
</gene>
<keyword evidence="3" id="KW-0472">Membrane</keyword>
<feature type="transmembrane region" description="Helical" evidence="3">
    <location>
        <begin position="83"/>
        <end position="101"/>
    </location>
</feature>
<organism evidence="5 6">
    <name type="scientific">Nepenthes gracilis</name>
    <name type="common">Slender pitcher plant</name>
    <dbReference type="NCBI Taxonomy" id="150966"/>
    <lineage>
        <taxon>Eukaryota</taxon>
        <taxon>Viridiplantae</taxon>
        <taxon>Streptophyta</taxon>
        <taxon>Embryophyta</taxon>
        <taxon>Tracheophyta</taxon>
        <taxon>Spermatophyta</taxon>
        <taxon>Magnoliopsida</taxon>
        <taxon>eudicotyledons</taxon>
        <taxon>Gunneridae</taxon>
        <taxon>Pentapetalae</taxon>
        <taxon>Caryophyllales</taxon>
        <taxon>Nepenthaceae</taxon>
        <taxon>Nepenthes</taxon>
    </lineage>
</organism>
<keyword evidence="1" id="KW-0460">Magnesium</keyword>
<keyword evidence="3" id="KW-1133">Transmembrane helix</keyword>
<feature type="transmembrane region" description="Helical" evidence="3">
    <location>
        <begin position="113"/>
        <end position="130"/>
    </location>
</feature>
<name>A0AAD3SKB8_NEPGR</name>
<dbReference type="InterPro" id="IPR023298">
    <property type="entry name" value="ATPase_P-typ_TM_dom_sf"/>
</dbReference>
<evidence type="ECO:0000313" key="5">
    <source>
        <dbReference type="EMBL" id="GMH12773.1"/>
    </source>
</evidence>
<dbReference type="EMBL" id="BSYO01000012">
    <property type="protein sequence ID" value="GMH12773.1"/>
    <property type="molecule type" value="Genomic_DNA"/>
</dbReference>
<comment type="caution">
    <text evidence="5">The sequence shown here is derived from an EMBL/GenBank/DDBJ whole genome shotgun (WGS) entry which is preliminary data.</text>
</comment>
<protein>
    <recommendedName>
        <fullName evidence="4">Cation-transporting P-type ATPase N-terminal domain-containing protein</fullName>
    </recommendedName>
</protein>